<reference evidence="1" key="1">
    <citation type="submission" date="2010-12" db="EMBL/GenBank/DDBJ databases">
        <title>Complete sequence of Bacillus cellulosilyticus DSM 2522.</title>
        <authorList>
            <consortium name="US DOE Joint Genome Institute"/>
            <person name="Lucas S."/>
            <person name="Copeland A."/>
            <person name="Lapidus A."/>
            <person name="Cheng J.-F."/>
            <person name="Bruce D."/>
            <person name="Goodwin L."/>
            <person name="Pitluck S."/>
            <person name="Chertkov O."/>
            <person name="Detter J.C."/>
            <person name="Han C."/>
            <person name="Tapia R."/>
            <person name="Land M."/>
            <person name="Hauser L."/>
            <person name="Jeffries C."/>
            <person name="Kyrpides N."/>
            <person name="Ivanova N."/>
            <person name="Mikhailova N."/>
            <person name="Brumm P."/>
            <person name="Mead D."/>
            <person name="Woyke T."/>
        </authorList>
    </citation>
    <scope>NUCLEOTIDE SEQUENCE [LARGE SCALE GENOMIC DNA]</scope>
    <source>
        <strain evidence="1">DSM 2522</strain>
    </source>
</reference>
<protein>
    <submittedName>
        <fullName evidence="1">Sporulation stage 0, Spo0E-like regulatory phosphatase</fullName>
    </submittedName>
</protein>
<evidence type="ECO:0000313" key="1">
    <source>
        <dbReference type="EMBL" id="ADU31956.1"/>
    </source>
</evidence>
<dbReference type="GO" id="GO:0046983">
    <property type="term" value="F:protein dimerization activity"/>
    <property type="evidence" value="ECO:0007669"/>
    <property type="project" value="InterPro"/>
</dbReference>
<dbReference type="eggNOG" id="ENOG502ZDD2">
    <property type="taxonomic scope" value="Bacteria"/>
</dbReference>
<dbReference type="AlphaFoldDB" id="E6TT48"/>
<accession>E6TT48</accession>
<dbReference type="KEGG" id="bco:Bcell_3716"/>
<dbReference type="OrthoDB" id="1684520at2"/>
<dbReference type="Gene3D" id="4.10.280.10">
    <property type="entry name" value="Helix-loop-helix DNA-binding domain"/>
    <property type="match status" value="1"/>
</dbReference>
<name>E6TT48_EVAC2</name>
<dbReference type="InterPro" id="IPR036638">
    <property type="entry name" value="HLH_DNA-bd_sf"/>
</dbReference>
<dbReference type="RefSeq" id="WP_013490287.1">
    <property type="nucleotide sequence ID" value="NC_014829.1"/>
</dbReference>
<proteinExistence type="predicted"/>
<dbReference type="InterPro" id="IPR018540">
    <property type="entry name" value="Spo0E-like"/>
</dbReference>
<dbReference type="SUPFAM" id="SSF140500">
    <property type="entry name" value="BAS1536-like"/>
    <property type="match status" value="1"/>
</dbReference>
<sequence length="84" mass="9987">MTRDELHTQINVLKSKMIFIGNAKGLNHPETIKYSQQLDVYLNYYANLEMHNTVNNKSKSALIPLFPQRHFHLVLRFFYRLHGK</sequence>
<dbReference type="InterPro" id="IPR037208">
    <property type="entry name" value="Spo0E-like_sf"/>
</dbReference>
<keyword evidence="2" id="KW-1185">Reference proteome</keyword>
<organism evidence="1 2">
    <name type="scientific">Evansella cellulosilytica (strain ATCC 21833 / DSM 2522 / FERM P-1141 / JCM 9156 / N-4)</name>
    <name type="common">Bacillus cellulosilyticus</name>
    <dbReference type="NCBI Taxonomy" id="649639"/>
    <lineage>
        <taxon>Bacteria</taxon>
        <taxon>Bacillati</taxon>
        <taxon>Bacillota</taxon>
        <taxon>Bacilli</taxon>
        <taxon>Bacillales</taxon>
        <taxon>Bacillaceae</taxon>
        <taxon>Evansella</taxon>
    </lineage>
</organism>
<dbReference type="GO" id="GO:0043937">
    <property type="term" value="P:regulation of sporulation"/>
    <property type="evidence" value="ECO:0007669"/>
    <property type="project" value="InterPro"/>
</dbReference>
<evidence type="ECO:0000313" key="2">
    <source>
        <dbReference type="Proteomes" id="UP000001401"/>
    </source>
</evidence>
<dbReference type="Proteomes" id="UP000001401">
    <property type="component" value="Chromosome"/>
</dbReference>
<dbReference type="HOGENOM" id="CLU_2520638_0_0_9"/>
<gene>
    <name evidence="1" type="ordered locus">Bcell_3716</name>
</gene>
<dbReference type="Pfam" id="PF09388">
    <property type="entry name" value="SpoOE-like"/>
    <property type="match status" value="1"/>
</dbReference>
<dbReference type="EMBL" id="CP002394">
    <property type="protein sequence ID" value="ADU31956.1"/>
    <property type="molecule type" value="Genomic_DNA"/>
</dbReference>